<evidence type="ECO:0000256" key="1">
    <source>
        <dbReference type="PROSITE-ProRule" id="PRU00047"/>
    </source>
</evidence>
<evidence type="ECO:0000313" key="5">
    <source>
        <dbReference type="Proteomes" id="UP001152320"/>
    </source>
</evidence>
<reference evidence="4" key="1">
    <citation type="submission" date="2021-10" db="EMBL/GenBank/DDBJ databases">
        <title>Tropical sea cucumber genome reveals ecological adaptation and Cuvierian tubules defense mechanism.</title>
        <authorList>
            <person name="Chen T."/>
        </authorList>
    </citation>
    <scope>NUCLEOTIDE SEQUENCE</scope>
    <source>
        <strain evidence="4">Nanhai2018</strain>
        <tissue evidence="4">Muscle</tissue>
    </source>
</reference>
<protein>
    <submittedName>
        <fullName evidence="4">Zinc finger CCHC domain-containing protein 3</fullName>
    </submittedName>
</protein>
<dbReference type="InterPro" id="IPR036875">
    <property type="entry name" value="Znf_CCHC_sf"/>
</dbReference>
<feature type="region of interest" description="Disordered" evidence="2">
    <location>
        <begin position="430"/>
        <end position="484"/>
    </location>
</feature>
<dbReference type="Proteomes" id="UP001152320">
    <property type="component" value="Unassembled WGS sequence"/>
</dbReference>
<evidence type="ECO:0000256" key="2">
    <source>
        <dbReference type="SAM" id="MobiDB-lite"/>
    </source>
</evidence>
<organism evidence="4 5">
    <name type="scientific">Holothuria leucospilota</name>
    <name type="common">Black long sea cucumber</name>
    <name type="synonym">Mertensiothuria leucospilota</name>
    <dbReference type="NCBI Taxonomy" id="206669"/>
    <lineage>
        <taxon>Eukaryota</taxon>
        <taxon>Metazoa</taxon>
        <taxon>Echinodermata</taxon>
        <taxon>Eleutherozoa</taxon>
        <taxon>Echinozoa</taxon>
        <taxon>Holothuroidea</taxon>
        <taxon>Aspidochirotacea</taxon>
        <taxon>Aspidochirotida</taxon>
        <taxon>Holothuriidae</taxon>
        <taxon>Holothuria</taxon>
    </lineage>
</organism>
<accession>A0A9Q0Y8A3</accession>
<sequence>MQRYSTAPGVRCKVGYSSWRISALEFKERKVHFKRDASVQLKLEKGVVKSVFDILGEKGIDPGKHLVAVQELPGRLYDVTFKSVDLLREFVSPLSCERGLTVSPYTSSAILVTVLHVPHELNDNAVRYVLGKYGRVVSGRFLTFAEYPEVFNGIRQYKIVLKENIPSSVNFGGRPCWVRYRGQPRTCLKCGDKGHEAKDCELVKCFQCNRIGHSKKDCKEEVKCTICEKTGHIYRDCPIAFANVISPTPLTWTVGPKPVVLQNGECSTEIRSQTDQTNSSENDPTVISDSEDDMEDGQKMPDESSIMDVVSPEDQENSPKEVGTVSEASNEAQGKGNPQVTGDCDSVAGIAGGRNAPAENADMDVVTGDCDSVADIAGGPNAPAESADMDIVTPEELENIDENVGKAMEDENRSQCDLFECESTECSQIKASSWADQVTEASSPRDTDTTWHKTPLKRRSESQPTEVKRKERSRSRSMIRYPPENPLDSIKMSQVFLEEEPWHSCYAKGCRENFSSFDMLRKHADQAHPHIESSSYPCALKSCSHVFTSPREWIQHIAQRHPKFVKTHDVEFFDSFFLKK</sequence>
<feature type="compositionally biased region" description="Polar residues" evidence="2">
    <location>
        <begin position="430"/>
        <end position="442"/>
    </location>
</feature>
<dbReference type="PROSITE" id="PS00028">
    <property type="entry name" value="ZINC_FINGER_C2H2_1"/>
    <property type="match status" value="2"/>
</dbReference>
<dbReference type="PANTHER" id="PTHR22639">
    <property type="entry name" value="GAG-RELATED PROTEIN"/>
    <property type="match status" value="1"/>
</dbReference>
<keyword evidence="5" id="KW-1185">Reference proteome</keyword>
<evidence type="ECO:0000259" key="3">
    <source>
        <dbReference type="PROSITE" id="PS50158"/>
    </source>
</evidence>
<keyword evidence="1" id="KW-0479">Metal-binding</keyword>
<gene>
    <name evidence="4" type="ORF">HOLleu_45238</name>
</gene>
<comment type="caution">
    <text evidence="4">The sequence shown here is derived from an EMBL/GenBank/DDBJ whole genome shotgun (WGS) entry which is preliminary data.</text>
</comment>
<feature type="region of interest" description="Disordered" evidence="2">
    <location>
        <begin position="270"/>
        <end position="342"/>
    </location>
</feature>
<dbReference type="SMART" id="SM00355">
    <property type="entry name" value="ZnF_C2H2"/>
    <property type="match status" value="2"/>
</dbReference>
<dbReference type="GO" id="GO:0008270">
    <property type="term" value="F:zinc ion binding"/>
    <property type="evidence" value="ECO:0007669"/>
    <property type="project" value="UniProtKB-KW"/>
</dbReference>
<evidence type="ECO:0000313" key="4">
    <source>
        <dbReference type="EMBL" id="KAJ8017393.1"/>
    </source>
</evidence>
<dbReference type="SMART" id="SM00343">
    <property type="entry name" value="ZnF_C2HC"/>
    <property type="match status" value="3"/>
</dbReference>
<dbReference type="GO" id="GO:0003723">
    <property type="term" value="F:RNA binding"/>
    <property type="evidence" value="ECO:0007669"/>
    <property type="project" value="InterPro"/>
</dbReference>
<proteinExistence type="predicted"/>
<dbReference type="InterPro" id="IPR042509">
    <property type="entry name" value="ZCCHC3"/>
</dbReference>
<dbReference type="GO" id="GO:0003690">
    <property type="term" value="F:double-stranded DNA binding"/>
    <property type="evidence" value="ECO:0007669"/>
    <property type="project" value="InterPro"/>
</dbReference>
<dbReference type="PROSITE" id="PS50158">
    <property type="entry name" value="ZF_CCHC"/>
    <property type="match status" value="3"/>
</dbReference>
<dbReference type="InterPro" id="IPR001878">
    <property type="entry name" value="Znf_CCHC"/>
</dbReference>
<keyword evidence="1" id="KW-0862">Zinc</keyword>
<dbReference type="Gene3D" id="4.10.60.10">
    <property type="entry name" value="Zinc finger, CCHC-type"/>
    <property type="match status" value="1"/>
</dbReference>
<dbReference type="PANTHER" id="PTHR22639:SF3">
    <property type="entry name" value="ZINC FINGER CCHC DOMAIN-CONTAINING PROTEIN 3"/>
    <property type="match status" value="1"/>
</dbReference>
<dbReference type="AlphaFoldDB" id="A0A9Q0Y8A3"/>
<feature type="domain" description="CCHC-type" evidence="3">
    <location>
        <begin position="204"/>
        <end position="220"/>
    </location>
</feature>
<name>A0A9Q0Y8A3_HOLLE</name>
<dbReference type="Pfam" id="PF00098">
    <property type="entry name" value="zf-CCHC"/>
    <property type="match status" value="1"/>
</dbReference>
<feature type="domain" description="CCHC-type" evidence="3">
    <location>
        <begin position="187"/>
        <end position="200"/>
    </location>
</feature>
<dbReference type="OrthoDB" id="8026949at2759"/>
<feature type="compositionally biased region" description="Basic and acidic residues" evidence="2">
    <location>
        <begin position="458"/>
        <end position="469"/>
    </location>
</feature>
<feature type="domain" description="CCHC-type" evidence="3">
    <location>
        <begin position="223"/>
        <end position="238"/>
    </location>
</feature>
<dbReference type="InterPro" id="IPR013087">
    <property type="entry name" value="Znf_C2H2_type"/>
</dbReference>
<dbReference type="EMBL" id="JAIZAY010002176">
    <property type="protein sequence ID" value="KAJ8017393.1"/>
    <property type="molecule type" value="Genomic_DNA"/>
</dbReference>
<feature type="compositionally biased region" description="Polar residues" evidence="2">
    <location>
        <begin position="270"/>
        <end position="288"/>
    </location>
</feature>
<dbReference type="GO" id="GO:0002218">
    <property type="term" value="P:activation of innate immune response"/>
    <property type="evidence" value="ECO:0007669"/>
    <property type="project" value="InterPro"/>
</dbReference>
<keyword evidence="1" id="KW-0863">Zinc-finger</keyword>
<dbReference type="SUPFAM" id="SSF57756">
    <property type="entry name" value="Retrovirus zinc finger-like domains"/>
    <property type="match status" value="1"/>
</dbReference>
<feature type="compositionally biased region" description="Polar residues" evidence="2">
    <location>
        <begin position="326"/>
        <end position="340"/>
    </location>
</feature>